<comment type="caution">
    <text evidence="1">The sequence shown here is derived from an EMBL/GenBank/DDBJ whole genome shotgun (WGS) entry which is preliminary data.</text>
</comment>
<sequence length="234" mass="24688">MTCSRKNSLLVRLAPTFLILLLLAAASARGALIRYDFGGSFTEMTASGPWPADPRFTGTLIYDDAVPLGPATRDVFGATVRRYESGTHRTSAPVADGTRLEIRIAGRSVAPISTGLTGGLTTRIIDGQPAAVMSFNSHPFEASGGYRGLSIDFQATNPSLFADGKLPAGLKLPDLASAGISLSGVMYGDFDYGSSFMYMGTIDTLTATPVPEPTWTIAALLGAGLVFRRRFRAG</sequence>
<proteinExistence type="predicted"/>
<name>A0ABT6FC76_9BACT</name>
<protein>
    <recommendedName>
        <fullName evidence="3">PEP-CTERM protein-sorting domain-containing protein</fullName>
    </recommendedName>
</protein>
<evidence type="ECO:0000313" key="2">
    <source>
        <dbReference type="Proteomes" id="UP001216907"/>
    </source>
</evidence>
<evidence type="ECO:0000313" key="1">
    <source>
        <dbReference type="EMBL" id="MDG3005172.1"/>
    </source>
</evidence>
<organism evidence="1 2">
    <name type="scientific">Paludisphaera mucosa</name>
    <dbReference type="NCBI Taxonomy" id="3030827"/>
    <lineage>
        <taxon>Bacteria</taxon>
        <taxon>Pseudomonadati</taxon>
        <taxon>Planctomycetota</taxon>
        <taxon>Planctomycetia</taxon>
        <taxon>Isosphaerales</taxon>
        <taxon>Isosphaeraceae</taxon>
        <taxon>Paludisphaera</taxon>
    </lineage>
</organism>
<keyword evidence="2" id="KW-1185">Reference proteome</keyword>
<dbReference type="Proteomes" id="UP001216907">
    <property type="component" value="Unassembled WGS sequence"/>
</dbReference>
<gene>
    <name evidence="1" type="ORF">PZE19_15395</name>
</gene>
<dbReference type="RefSeq" id="WP_277861518.1">
    <property type="nucleotide sequence ID" value="NZ_JARRAG010000002.1"/>
</dbReference>
<reference evidence="1 2" key="1">
    <citation type="submission" date="2023-03" db="EMBL/GenBank/DDBJ databases">
        <title>Paludisphaera mucosa sp. nov. a novel planctomycete from northern fen.</title>
        <authorList>
            <person name="Ivanova A."/>
        </authorList>
    </citation>
    <scope>NUCLEOTIDE SEQUENCE [LARGE SCALE GENOMIC DNA]</scope>
    <source>
        <strain evidence="1 2">Pla2</strain>
    </source>
</reference>
<dbReference type="EMBL" id="JARRAG010000002">
    <property type="protein sequence ID" value="MDG3005172.1"/>
    <property type="molecule type" value="Genomic_DNA"/>
</dbReference>
<accession>A0ABT6FC76</accession>
<evidence type="ECO:0008006" key="3">
    <source>
        <dbReference type="Google" id="ProtNLM"/>
    </source>
</evidence>